<gene>
    <name evidence="1" type="ORF">Tci_048727</name>
</gene>
<dbReference type="InterPro" id="IPR007914">
    <property type="entry name" value="UPF0193"/>
</dbReference>
<dbReference type="AlphaFoldDB" id="A0A6L2MTN6"/>
<name>A0A6L2MTN6_TANCI</name>
<dbReference type="EMBL" id="BKCJ010007337">
    <property type="protein sequence ID" value="GEU76749.1"/>
    <property type="molecule type" value="Genomic_DNA"/>
</dbReference>
<protein>
    <submittedName>
        <fullName evidence="1">Uncharacterized protein</fullName>
    </submittedName>
</protein>
<dbReference type="Pfam" id="PF05250">
    <property type="entry name" value="UPF0193"/>
    <property type="match status" value="1"/>
</dbReference>
<comment type="caution">
    <text evidence="1">The sequence shown here is derived from an EMBL/GenBank/DDBJ whole genome shotgun (WGS) entry which is preliminary data.</text>
</comment>
<reference evidence="1" key="1">
    <citation type="journal article" date="2019" name="Sci. Rep.">
        <title>Draft genome of Tanacetum cinerariifolium, the natural source of mosquito coil.</title>
        <authorList>
            <person name="Yamashiro T."/>
            <person name="Shiraishi A."/>
            <person name="Satake H."/>
            <person name="Nakayama K."/>
        </authorList>
    </citation>
    <scope>NUCLEOTIDE SEQUENCE</scope>
</reference>
<accession>A0A6L2MTN6</accession>
<evidence type="ECO:0000313" key="1">
    <source>
        <dbReference type="EMBL" id="GEU76749.1"/>
    </source>
</evidence>
<organism evidence="1">
    <name type="scientific">Tanacetum cinerariifolium</name>
    <name type="common">Dalmatian daisy</name>
    <name type="synonym">Chrysanthemum cinerariifolium</name>
    <dbReference type="NCBI Taxonomy" id="118510"/>
    <lineage>
        <taxon>Eukaryota</taxon>
        <taxon>Viridiplantae</taxon>
        <taxon>Streptophyta</taxon>
        <taxon>Embryophyta</taxon>
        <taxon>Tracheophyta</taxon>
        <taxon>Spermatophyta</taxon>
        <taxon>Magnoliopsida</taxon>
        <taxon>eudicotyledons</taxon>
        <taxon>Gunneridae</taxon>
        <taxon>Pentapetalae</taxon>
        <taxon>asterids</taxon>
        <taxon>campanulids</taxon>
        <taxon>Asterales</taxon>
        <taxon>Asteraceae</taxon>
        <taxon>Asteroideae</taxon>
        <taxon>Anthemideae</taxon>
        <taxon>Anthemidinae</taxon>
        <taxon>Tanacetum</taxon>
    </lineage>
</organism>
<sequence length="70" mass="8476">MILYYRRRIIEDSRIARETDRLRSEMVAKVDEREQFLQELDALPILGREAEFRARVKEHFIQKLKGVVPF</sequence>
<proteinExistence type="predicted"/>